<evidence type="ECO:0000313" key="3">
    <source>
        <dbReference type="Proteomes" id="UP000260644"/>
    </source>
</evidence>
<dbReference type="PANTHER" id="PTHR42695">
    <property type="entry name" value="GLUTAMINE AMIDOTRANSFERASE YLR126C-RELATED"/>
    <property type="match status" value="1"/>
</dbReference>
<dbReference type="Gene3D" id="3.40.50.880">
    <property type="match status" value="1"/>
</dbReference>
<dbReference type="RefSeq" id="WP_116974777.1">
    <property type="nucleotide sequence ID" value="NZ_QPMM01000002.1"/>
</dbReference>
<dbReference type="EMBL" id="QPMM01000002">
    <property type="protein sequence ID" value="RFS24830.1"/>
    <property type="molecule type" value="Genomic_DNA"/>
</dbReference>
<dbReference type="CDD" id="cd01741">
    <property type="entry name" value="GATase1_1"/>
    <property type="match status" value="1"/>
</dbReference>
<dbReference type="Pfam" id="PF00117">
    <property type="entry name" value="GATase"/>
    <property type="match status" value="1"/>
</dbReference>
<dbReference type="GO" id="GO:0005829">
    <property type="term" value="C:cytosol"/>
    <property type="evidence" value="ECO:0007669"/>
    <property type="project" value="TreeGrafter"/>
</dbReference>
<organism evidence="2 3">
    <name type="scientific">Chitinophaga silvatica</name>
    <dbReference type="NCBI Taxonomy" id="2282649"/>
    <lineage>
        <taxon>Bacteria</taxon>
        <taxon>Pseudomonadati</taxon>
        <taxon>Bacteroidota</taxon>
        <taxon>Chitinophagia</taxon>
        <taxon>Chitinophagales</taxon>
        <taxon>Chitinophagaceae</taxon>
        <taxon>Chitinophaga</taxon>
    </lineage>
</organism>
<dbReference type="AlphaFoldDB" id="A0A3E1YE28"/>
<gene>
    <name evidence="2" type="ORF">DVR12_06455</name>
</gene>
<reference evidence="2 3" key="1">
    <citation type="submission" date="2018-07" db="EMBL/GenBank/DDBJ databases">
        <title>Chitinophaga K2CV101002-2 sp. nov., isolated from a monsoon evergreen broad-leaved forest soil.</title>
        <authorList>
            <person name="Lv Y."/>
        </authorList>
    </citation>
    <scope>NUCLEOTIDE SEQUENCE [LARGE SCALE GENOMIC DNA]</scope>
    <source>
        <strain evidence="2 3">GDMCC 1.1288</strain>
    </source>
</reference>
<dbReference type="Proteomes" id="UP000260644">
    <property type="component" value="Unassembled WGS sequence"/>
</dbReference>
<dbReference type="InterPro" id="IPR044992">
    <property type="entry name" value="ChyE-like"/>
</dbReference>
<dbReference type="GO" id="GO:0016740">
    <property type="term" value="F:transferase activity"/>
    <property type="evidence" value="ECO:0007669"/>
    <property type="project" value="UniProtKB-KW"/>
</dbReference>
<dbReference type="PROSITE" id="PS51273">
    <property type="entry name" value="GATASE_TYPE_1"/>
    <property type="match status" value="1"/>
</dbReference>
<keyword evidence="2" id="KW-0808">Transferase</keyword>
<proteinExistence type="predicted"/>
<evidence type="ECO:0000313" key="2">
    <source>
        <dbReference type="EMBL" id="RFS24830.1"/>
    </source>
</evidence>
<evidence type="ECO:0000259" key="1">
    <source>
        <dbReference type="Pfam" id="PF00117"/>
    </source>
</evidence>
<dbReference type="PANTHER" id="PTHR42695:SF5">
    <property type="entry name" value="GLUTAMINE AMIDOTRANSFERASE YLR126C-RELATED"/>
    <property type="match status" value="1"/>
</dbReference>
<dbReference type="OrthoDB" id="9807137at2"/>
<protein>
    <submittedName>
        <fullName evidence="2">Amidotransferase</fullName>
    </submittedName>
</protein>
<name>A0A3E1YE28_9BACT</name>
<feature type="domain" description="Glutamine amidotransferase" evidence="1">
    <location>
        <begin position="19"/>
        <end position="182"/>
    </location>
</feature>
<accession>A0A3E1YE28</accession>
<dbReference type="SUPFAM" id="SSF52317">
    <property type="entry name" value="Class I glutamine amidotransferase-like"/>
    <property type="match status" value="1"/>
</dbReference>
<sequence>MHIHYFQHVPFEGLGCIADWINQRGHQLSCTRWYEQQPDKLPEDIDWLIIMGGIMGVYEIDTYPWIKTELELIASAIRENKKVLGICLGAQLMASALGADVYPQNQKEIGWFPIDVSFQNQAATLDKVFPHHFPTFHFHGDMFDIPAGATRFAASAAGVHQAFILGDRTIGLQFHMEMKPENIEEIIGYNTAVLEAGGPFVQHADMIRQHFDLSSVNNEIMFRLLDHMAAL</sequence>
<dbReference type="InterPro" id="IPR017926">
    <property type="entry name" value="GATASE"/>
</dbReference>
<dbReference type="InterPro" id="IPR029062">
    <property type="entry name" value="Class_I_gatase-like"/>
</dbReference>
<keyword evidence="3" id="KW-1185">Reference proteome</keyword>
<dbReference type="FunFam" id="3.40.50.880:FF:000033">
    <property type="entry name" value="Glutamine amidotransferase class-I"/>
    <property type="match status" value="1"/>
</dbReference>
<comment type="caution">
    <text evidence="2">The sequence shown here is derived from an EMBL/GenBank/DDBJ whole genome shotgun (WGS) entry which is preliminary data.</text>
</comment>